<comment type="caution">
    <text evidence="1">The sequence shown here is derived from an EMBL/GenBank/DDBJ whole genome shotgun (WGS) entry which is preliminary data.</text>
</comment>
<dbReference type="AlphaFoldDB" id="A0A372G7R8"/>
<evidence type="ECO:0000313" key="1">
    <source>
        <dbReference type="EMBL" id="RFS81438.1"/>
    </source>
</evidence>
<dbReference type="EMBL" id="QVNQ01000013">
    <property type="protein sequence ID" value="RFS81438.1"/>
    <property type="molecule type" value="Genomic_DNA"/>
</dbReference>
<reference evidence="1 2" key="1">
    <citation type="submission" date="2018-08" db="EMBL/GenBank/DDBJ databases">
        <title>Actinomadura spongicola sp. nov., isolated from marine sponge Leucetta chagosensis.</title>
        <authorList>
            <person name="Li L."/>
            <person name="Lin H.W."/>
        </authorList>
    </citation>
    <scope>NUCLEOTIDE SEQUENCE [LARGE SCALE GENOMIC DNA]</scope>
    <source>
        <strain evidence="1 2">LHW52907</strain>
    </source>
</reference>
<evidence type="ECO:0000313" key="2">
    <source>
        <dbReference type="Proteomes" id="UP000262882"/>
    </source>
</evidence>
<sequence length="160" mass="17884">MEKATANVLRAAGFNVTDLDEELGRTASADLLVTYGTERRMIEVKAASGSASEKFADSLERHLSTWPELRPAEPINGPGVLVVNHQHRLHPDERTAEVFTRPEFVRALRVVVLSSRQLFDWWATADWEAIRAAVLGQTAPPSVANPATAGPEWRRWLFRK</sequence>
<protein>
    <submittedName>
        <fullName evidence="1">Uncharacterized protein</fullName>
    </submittedName>
</protein>
<gene>
    <name evidence="1" type="ORF">D0T12_31290</name>
</gene>
<keyword evidence="2" id="KW-1185">Reference proteome</keyword>
<name>A0A372G7R8_9ACTN</name>
<accession>A0A372G7R8</accession>
<proteinExistence type="predicted"/>
<organism evidence="1 2">
    <name type="scientific">Actinomadura spongiicola</name>
    <dbReference type="NCBI Taxonomy" id="2303421"/>
    <lineage>
        <taxon>Bacteria</taxon>
        <taxon>Bacillati</taxon>
        <taxon>Actinomycetota</taxon>
        <taxon>Actinomycetes</taxon>
        <taxon>Streptosporangiales</taxon>
        <taxon>Thermomonosporaceae</taxon>
        <taxon>Actinomadura</taxon>
    </lineage>
</organism>
<dbReference type="Proteomes" id="UP000262882">
    <property type="component" value="Unassembled WGS sequence"/>
</dbReference>